<dbReference type="SUPFAM" id="SSF52172">
    <property type="entry name" value="CheY-like"/>
    <property type="match status" value="1"/>
</dbReference>
<protein>
    <recommendedName>
        <fullName evidence="3">Response regulatory domain-containing protein</fullName>
    </recommendedName>
</protein>
<gene>
    <name evidence="4" type="ORF">KC729_13000</name>
</gene>
<evidence type="ECO:0000256" key="1">
    <source>
        <dbReference type="PROSITE-ProRule" id="PRU00169"/>
    </source>
</evidence>
<comment type="caution">
    <text evidence="1">Lacks conserved residue(s) required for the propagation of feature annotation.</text>
</comment>
<dbReference type="InterPro" id="IPR011006">
    <property type="entry name" value="CheY-like_superfamily"/>
</dbReference>
<name>A0A956LZR1_UNCEI</name>
<evidence type="ECO:0000256" key="2">
    <source>
        <dbReference type="SAM" id="MobiDB-lite"/>
    </source>
</evidence>
<dbReference type="Proteomes" id="UP000697710">
    <property type="component" value="Unassembled WGS sequence"/>
</dbReference>
<reference evidence="4" key="2">
    <citation type="journal article" date="2021" name="Microbiome">
        <title>Successional dynamics and alternative stable states in a saline activated sludge microbial community over 9 years.</title>
        <authorList>
            <person name="Wang Y."/>
            <person name="Ye J."/>
            <person name="Ju F."/>
            <person name="Liu L."/>
            <person name="Boyd J.A."/>
            <person name="Deng Y."/>
            <person name="Parks D.H."/>
            <person name="Jiang X."/>
            <person name="Yin X."/>
            <person name="Woodcroft B.J."/>
            <person name="Tyson G.W."/>
            <person name="Hugenholtz P."/>
            <person name="Polz M.F."/>
            <person name="Zhang T."/>
        </authorList>
    </citation>
    <scope>NUCLEOTIDE SEQUENCE</scope>
    <source>
        <strain evidence="4">HKST-UBA01</strain>
    </source>
</reference>
<accession>A0A956LZR1</accession>
<feature type="compositionally biased region" description="Basic and acidic residues" evidence="2">
    <location>
        <begin position="315"/>
        <end position="332"/>
    </location>
</feature>
<proteinExistence type="predicted"/>
<evidence type="ECO:0000259" key="3">
    <source>
        <dbReference type="PROSITE" id="PS50110"/>
    </source>
</evidence>
<feature type="region of interest" description="Disordered" evidence="2">
    <location>
        <begin position="312"/>
        <end position="332"/>
    </location>
</feature>
<dbReference type="InterPro" id="IPR001789">
    <property type="entry name" value="Sig_transdc_resp-reg_receiver"/>
</dbReference>
<reference evidence="4" key="1">
    <citation type="submission" date="2020-04" db="EMBL/GenBank/DDBJ databases">
        <authorList>
            <person name="Zhang T."/>
        </authorList>
    </citation>
    <scope>NUCLEOTIDE SEQUENCE</scope>
    <source>
        <strain evidence="4">HKST-UBA01</strain>
    </source>
</reference>
<evidence type="ECO:0000313" key="4">
    <source>
        <dbReference type="EMBL" id="MCA9728599.1"/>
    </source>
</evidence>
<feature type="domain" description="Response regulatory" evidence="3">
    <location>
        <begin position="3"/>
        <end position="121"/>
    </location>
</feature>
<dbReference type="AlphaFoldDB" id="A0A956LZR1"/>
<dbReference type="PROSITE" id="PS50110">
    <property type="entry name" value="RESPONSE_REGULATORY"/>
    <property type="match status" value="1"/>
</dbReference>
<evidence type="ECO:0000313" key="5">
    <source>
        <dbReference type="Proteomes" id="UP000697710"/>
    </source>
</evidence>
<dbReference type="GO" id="GO:0000160">
    <property type="term" value="P:phosphorelay signal transduction system"/>
    <property type="evidence" value="ECO:0007669"/>
    <property type="project" value="InterPro"/>
</dbReference>
<dbReference type="EMBL" id="JAGQHR010000427">
    <property type="protein sequence ID" value="MCA9728599.1"/>
    <property type="molecule type" value="Genomic_DNA"/>
</dbReference>
<comment type="caution">
    <text evidence="4">The sequence shown here is derived from an EMBL/GenBank/DDBJ whole genome shotgun (WGS) entry which is preliminary data.</text>
</comment>
<sequence length="332" mass="36662">MHPLLLVTDSADLAAEIQRVVESLLGPIAVEVLHEDGRLALSRLQARPEQLAFLPLQMRGMEAITLLRSLGPADAGRVMVLAPDTIPGCRQAWECLALGAADVLPLRGSMTRIKGSRDHRLRQIAIHLGHEGAPPRVEIPDLDDLADRPWIALPELRHLIPMMIWLRRQPRTFPLLMWVPEGPRMRRVVGEELVRGTQWPVRQLSNGDRLVPGQVHLFSDPDLLTLLNRDGRLEAGLRGAAGAPGTWVARREQLQAFGAMPAPFGLLVPEPLEPAETALVNTATPVIRTWREIAASEKYGSAGRSLTIDPLLPSARHEEDVHPEDGQERHVA</sequence>
<organism evidence="4 5">
    <name type="scientific">Eiseniibacteriota bacterium</name>
    <dbReference type="NCBI Taxonomy" id="2212470"/>
    <lineage>
        <taxon>Bacteria</taxon>
        <taxon>Candidatus Eiseniibacteriota</taxon>
    </lineage>
</organism>